<evidence type="ECO:0000313" key="1">
    <source>
        <dbReference type="EMBL" id="MFB9555348.1"/>
    </source>
</evidence>
<dbReference type="EMBL" id="JBHMCT010000008">
    <property type="protein sequence ID" value="MFB9555348.1"/>
    <property type="molecule type" value="Genomic_DNA"/>
</dbReference>
<organism evidence="1 2">
    <name type="scientific">Streptomyces roseoviridis</name>
    <dbReference type="NCBI Taxonomy" id="67361"/>
    <lineage>
        <taxon>Bacteria</taxon>
        <taxon>Bacillati</taxon>
        <taxon>Actinomycetota</taxon>
        <taxon>Actinomycetes</taxon>
        <taxon>Kitasatosporales</taxon>
        <taxon>Streptomycetaceae</taxon>
        <taxon>Streptomyces</taxon>
    </lineage>
</organism>
<evidence type="ECO:0000313" key="2">
    <source>
        <dbReference type="Proteomes" id="UP001589716"/>
    </source>
</evidence>
<gene>
    <name evidence="1" type="ORF">ACFFTP_14255</name>
</gene>
<name>A0ABV5QPB0_9ACTN</name>
<protein>
    <submittedName>
        <fullName evidence="1">Uncharacterized protein</fullName>
    </submittedName>
</protein>
<comment type="caution">
    <text evidence="1">The sequence shown here is derived from an EMBL/GenBank/DDBJ whole genome shotgun (WGS) entry which is preliminary data.</text>
</comment>
<dbReference type="RefSeq" id="WP_345488149.1">
    <property type="nucleotide sequence ID" value="NZ_BAAAWU010000001.1"/>
</dbReference>
<accession>A0ABV5QPB0</accession>
<proteinExistence type="predicted"/>
<keyword evidence="2" id="KW-1185">Reference proteome</keyword>
<dbReference type="Proteomes" id="UP001589716">
    <property type="component" value="Unassembled WGS sequence"/>
</dbReference>
<sequence>MSRVEEGRPYAWGELYAALLVLEGIAGTGRIAPVPEQQVRRTAYMPRSVFEDHLRGVGGQVFTARQKGGTVAEAAAVVFADIARLIRPERMPLHGLGQGAAEEFRQGYEARVAAYRKAWAELAGS</sequence>
<reference evidence="1 2" key="1">
    <citation type="submission" date="2024-09" db="EMBL/GenBank/DDBJ databases">
        <authorList>
            <person name="Sun Q."/>
            <person name="Mori K."/>
        </authorList>
    </citation>
    <scope>NUCLEOTIDE SEQUENCE [LARGE SCALE GENOMIC DNA]</scope>
    <source>
        <strain evidence="1 2">JCM 4414</strain>
    </source>
</reference>